<dbReference type="Proteomes" id="UP000515156">
    <property type="component" value="Chromosome 7"/>
</dbReference>
<sequence>MRRRKSRNLVEPRGLNLSPKNVAESGWSSWEVAAVLISVCFLLYIWLCYENFHFHVTHLYAHLGYPSAQHIMGQRYLQGVGVQQDEERAMHWFRRASQQGHPHASYNVAVGKLRNRTLMQEDGGVEELLGQAADQGVQEAQELLEMLKRNRGLS</sequence>
<accession>A0A6P7YEG6</accession>
<evidence type="ECO:0000313" key="2">
    <source>
        <dbReference type="Proteomes" id="UP000515156"/>
    </source>
</evidence>
<keyword evidence="2" id="KW-1185">Reference proteome</keyword>
<name>A0A6P7YEG6_9AMPH</name>
<dbReference type="OrthoDB" id="9882273at2759"/>
<keyword evidence="1" id="KW-0812">Transmembrane</keyword>
<keyword evidence="1" id="KW-0472">Membrane</keyword>
<dbReference type="Gene3D" id="1.25.40.10">
    <property type="entry name" value="Tetratricopeptide repeat domain"/>
    <property type="match status" value="1"/>
</dbReference>
<gene>
    <name evidence="3" type="primary">LOC115474481</name>
</gene>
<evidence type="ECO:0000256" key="1">
    <source>
        <dbReference type="SAM" id="Phobius"/>
    </source>
</evidence>
<dbReference type="InterPro" id="IPR052748">
    <property type="entry name" value="ISR_Activator"/>
</dbReference>
<dbReference type="PANTHER" id="PTHR45011">
    <property type="entry name" value="DAP3-BINDING CELL DEATH ENHANCER 1"/>
    <property type="match status" value="1"/>
</dbReference>
<dbReference type="Pfam" id="PF08238">
    <property type="entry name" value="Sel1"/>
    <property type="match status" value="1"/>
</dbReference>
<dbReference type="InParanoid" id="A0A6P7YEG6"/>
<keyword evidence="1" id="KW-1133">Transmembrane helix</keyword>
<protein>
    <submittedName>
        <fullName evidence="3">Uncharacterized protein LOC115474481 isoform X1</fullName>
    </submittedName>
</protein>
<proteinExistence type="predicted"/>
<evidence type="ECO:0000313" key="3">
    <source>
        <dbReference type="RefSeq" id="XP_030065827.1"/>
    </source>
</evidence>
<dbReference type="AlphaFoldDB" id="A0A6P7YEG6"/>
<feature type="transmembrane region" description="Helical" evidence="1">
    <location>
        <begin position="27"/>
        <end position="47"/>
    </location>
</feature>
<dbReference type="SUPFAM" id="SSF81901">
    <property type="entry name" value="HCP-like"/>
    <property type="match status" value="1"/>
</dbReference>
<dbReference type="SMART" id="SM00671">
    <property type="entry name" value="SEL1"/>
    <property type="match status" value="1"/>
</dbReference>
<dbReference type="PANTHER" id="PTHR45011:SF1">
    <property type="entry name" value="DAP3-BINDING CELL DEATH ENHANCER 1"/>
    <property type="match status" value="1"/>
</dbReference>
<dbReference type="InterPro" id="IPR011990">
    <property type="entry name" value="TPR-like_helical_dom_sf"/>
</dbReference>
<dbReference type="InterPro" id="IPR006597">
    <property type="entry name" value="Sel1-like"/>
</dbReference>
<organism evidence="2 3">
    <name type="scientific">Microcaecilia unicolor</name>
    <dbReference type="NCBI Taxonomy" id="1415580"/>
    <lineage>
        <taxon>Eukaryota</taxon>
        <taxon>Metazoa</taxon>
        <taxon>Chordata</taxon>
        <taxon>Craniata</taxon>
        <taxon>Vertebrata</taxon>
        <taxon>Euteleostomi</taxon>
        <taxon>Amphibia</taxon>
        <taxon>Gymnophiona</taxon>
        <taxon>Siphonopidae</taxon>
        <taxon>Microcaecilia</taxon>
    </lineage>
</organism>
<dbReference type="KEGG" id="muo:115474481"/>
<dbReference type="GeneID" id="115474481"/>
<dbReference type="RefSeq" id="XP_030065827.1">
    <property type="nucleotide sequence ID" value="XM_030209967.1"/>
</dbReference>
<reference evidence="3" key="1">
    <citation type="submission" date="2025-08" db="UniProtKB">
        <authorList>
            <consortium name="RefSeq"/>
        </authorList>
    </citation>
    <scope>IDENTIFICATION</scope>
</reference>